<keyword evidence="2" id="KW-1185">Reference proteome</keyword>
<dbReference type="Proteomes" id="UP001235939">
    <property type="component" value="Chromosome 03"/>
</dbReference>
<sequence>MDWRTIAYYSRSSLIRIQGTMTEQPYVDDVLKPVTLPFLQGFRILSLKNRITSKETSEISEIHRFSSIDILIFFPERIPNRFTEPTTT</sequence>
<gene>
    <name evidence="1" type="ORF">LAZ67_3004043</name>
</gene>
<proteinExistence type="predicted"/>
<organism evidence="1 2">
    <name type="scientific">Cordylochernes scorpioides</name>
    <dbReference type="NCBI Taxonomy" id="51811"/>
    <lineage>
        <taxon>Eukaryota</taxon>
        <taxon>Metazoa</taxon>
        <taxon>Ecdysozoa</taxon>
        <taxon>Arthropoda</taxon>
        <taxon>Chelicerata</taxon>
        <taxon>Arachnida</taxon>
        <taxon>Pseudoscorpiones</taxon>
        <taxon>Cheliferoidea</taxon>
        <taxon>Chernetidae</taxon>
        <taxon>Cordylochernes</taxon>
    </lineage>
</organism>
<protein>
    <submittedName>
        <fullName evidence="1">Uncharacterized protein</fullName>
    </submittedName>
</protein>
<evidence type="ECO:0000313" key="1">
    <source>
        <dbReference type="EMBL" id="UYV65358.1"/>
    </source>
</evidence>
<accession>A0ABY6K9B3</accession>
<dbReference type="EMBL" id="CP092865">
    <property type="protein sequence ID" value="UYV65358.1"/>
    <property type="molecule type" value="Genomic_DNA"/>
</dbReference>
<name>A0ABY6K9B3_9ARAC</name>
<evidence type="ECO:0000313" key="2">
    <source>
        <dbReference type="Proteomes" id="UP001235939"/>
    </source>
</evidence>
<reference evidence="1 2" key="1">
    <citation type="submission" date="2022-01" db="EMBL/GenBank/DDBJ databases">
        <title>A chromosomal length assembly of Cordylochernes scorpioides.</title>
        <authorList>
            <person name="Zeh D."/>
            <person name="Zeh J."/>
        </authorList>
    </citation>
    <scope>NUCLEOTIDE SEQUENCE [LARGE SCALE GENOMIC DNA]</scope>
    <source>
        <strain evidence="1">IN4F17</strain>
        <tissue evidence="1">Whole Body</tissue>
    </source>
</reference>